<dbReference type="GeneID" id="64594192"/>
<keyword evidence="2" id="KW-1133">Transmembrane helix</keyword>
<comment type="caution">
    <text evidence="3">The sequence shown here is derived from an EMBL/GenBank/DDBJ whole genome shotgun (WGS) entry which is preliminary data.</text>
</comment>
<evidence type="ECO:0000256" key="1">
    <source>
        <dbReference type="SAM" id="MobiDB-lite"/>
    </source>
</evidence>
<accession>A0A9P7DET1</accession>
<feature type="transmembrane region" description="Helical" evidence="2">
    <location>
        <begin position="128"/>
        <end position="150"/>
    </location>
</feature>
<evidence type="ECO:0000256" key="2">
    <source>
        <dbReference type="SAM" id="Phobius"/>
    </source>
</evidence>
<keyword evidence="2" id="KW-0812">Transmembrane</keyword>
<gene>
    <name evidence="3" type="ORF">HD556DRAFT_1310553</name>
</gene>
<keyword evidence="4" id="KW-1185">Reference proteome</keyword>
<name>A0A9P7DET1_9AGAM</name>
<dbReference type="RefSeq" id="XP_041157502.1">
    <property type="nucleotide sequence ID" value="XM_041300428.1"/>
</dbReference>
<keyword evidence="2" id="KW-0472">Membrane</keyword>
<sequence length="208" mass="24072">MSGLMFSDFRCFWSVLDKERMIFAEFNKELQISNDLLLGGRKVNNVSDMKTDNCAPSGDRYDRTGHREDKCTGKYRVRCAGNIGLADKHQIEWREAECYTKNIRHQTLDFTHRTSDIRLSDFTSAYRILNALVLPMSCLIALAPLAPHVYRPKRIAMKHFLQVKCERRKCGTERTKVILESASLPTRAKAKPQVRRERDAKQMKARGF</sequence>
<evidence type="ECO:0000313" key="4">
    <source>
        <dbReference type="Proteomes" id="UP000719766"/>
    </source>
</evidence>
<feature type="region of interest" description="Disordered" evidence="1">
    <location>
        <begin position="188"/>
        <end position="208"/>
    </location>
</feature>
<dbReference type="Proteomes" id="UP000719766">
    <property type="component" value="Unassembled WGS sequence"/>
</dbReference>
<dbReference type="EMBL" id="JABBWE010000049">
    <property type="protein sequence ID" value="KAG1790540.1"/>
    <property type="molecule type" value="Genomic_DNA"/>
</dbReference>
<organism evidence="3 4">
    <name type="scientific">Suillus plorans</name>
    <dbReference type="NCBI Taxonomy" id="116603"/>
    <lineage>
        <taxon>Eukaryota</taxon>
        <taxon>Fungi</taxon>
        <taxon>Dikarya</taxon>
        <taxon>Basidiomycota</taxon>
        <taxon>Agaricomycotina</taxon>
        <taxon>Agaricomycetes</taxon>
        <taxon>Agaricomycetidae</taxon>
        <taxon>Boletales</taxon>
        <taxon>Suillineae</taxon>
        <taxon>Suillaceae</taxon>
        <taxon>Suillus</taxon>
    </lineage>
</organism>
<protein>
    <submittedName>
        <fullName evidence="3">Uncharacterized protein</fullName>
    </submittedName>
</protein>
<evidence type="ECO:0000313" key="3">
    <source>
        <dbReference type="EMBL" id="KAG1790540.1"/>
    </source>
</evidence>
<proteinExistence type="predicted"/>
<reference evidence="3" key="1">
    <citation type="journal article" date="2020" name="New Phytol.">
        <title>Comparative genomics reveals dynamic genome evolution in host specialist ectomycorrhizal fungi.</title>
        <authorList>
            <person name="Lofgren L.A."/>
            <person name="Nguyen N.H."/>
            <person name="Vilgalys R."/>
            <person name="Ruytinx J."/>
            <person name="Liao H.L."/>
            <person name="Branco S."/>
            <person name="Kuo A."/>
            <person name="LaButti K."/>
            <person name="Lipzen A."/>
            <person name="Andreopoulos W."/>
            <person name="Pangilinan J."/>
            <person name="Riley R."/>
            <person name="Hundley H."/>
            <person name="Na H."/>
            <person name="Barry K."/>
            <person name="Grigoriev I.V."/>
            <person name="Stajich J.E."/>
            <person name="Kennedy P.G."/>
        </authorList>
    </citation>
    <scope>NUCLEOTIDE SEQUENCE</scope>
    <source>
        <strain evidence="3">S12</strain>
    </source>
</reference>
<dbReference type="AlphaFoldDB" id="A0A9P7DET1"/>